<dbReference type="EMBL" id="JBEUKS010000007">
    <property type="protein sequence ID" value="MFC1440922.1"/>
    <property type="molecule type" value="Genomic_DNA"/>
</dbReference>
<dbReference type="Pfam" id="PF01774">
    <property type="entry name" value="UreD"/>
    <property type="match status" value="1"/>
</dbReference>
<comment type="function">
    <text evidence="2">Required for maturation of urease via the functional incorporation of the urease nickel metallocenter.</text>
</comment>
<dbReference type="RefSeq" id="WP_380566319.1">
    <property type="nucleotide sequence ID" value="NZ_JBEUKS010000007.1"/>
</dbReference>
<dbReference type="Proteomes" id="UP001592581">
    <property type="component" value="Unassembled WGS sequence"/>
</dbReference>
<keyword evidence="2" id="KW-0963">Cytoplasm</keyword>
<evidence type="ECO:0000256" key="2">
    <source>
        <dbReference type="HAMAP-Rule" id="MF_01384"/>
    </source>
</evidence>
<comment type="subcellular location">
    <subcellularLocation>
        <location evidence="2">Cytoplasm</location>
    </subcellularLocation>
</comment>
<gene>
    <name evidence="2" type="primary">ureD</name>
    <name evidence="3" type="ORF">ABUW04_21920</name>
</gene>
<sequence length="264" mass="26865">MDQVSGGGAPVGASSVRAVARIAAEPDGRGGTALPLLTGDGPLALRRTSHPEGGGAAQVTIVGAMAAPLGGDRLRIEVAVAAGARLRVTSAAATVSLPGRIPAPAHYDLDLTVAEGGELEWLPEPVIAAQGSVLRMTTRVTLAAGARLLLREEQVLGRSGEAPGRLTARLTLRHDGRTVLDQQTDLGPGAPGWDGPAVLAEHRALGQLLLCEPSLTEKPATARFLAEGAAEAALLPLAGAPALLVTAAAPDGLRLRRAIDRVLR</sequence>
<proteinExistence type="inferred from homology"/>
<accession>A0ABV6XRL9</accession>
<name>A0ABV6XRL9_9ACTN</name>
<keyword evidence="2" id="KW-0996">Nickel insertion</keyword>
<dbReference type="HAMAP" id="MF_01384">
    <property type="entry name" value="UreD"/>
    <property type="match status" value="1"/>
</dbReference>
<keyword evidence="4" id="KW-1185">Reference proteome</keyword>
<comment type="subunit">
    <text evidence="2">UreD, UreF and UreG form a complex that acts as a GTP-hydrolysis-dependent molecular chaperone, activating the urease apoprotein by helping to assemble the nickel containing metallocenter of UreC. The UreE protein probably delivers the nickel.</text>
</comment>
<protein>
    <recommendedName>
        <fullName evidence="2">Urease accessory protein UreD</fullName>
    </recommendedName>
</protein>
<reference evidence="3 4" key="1">
    <citation type="submission" date="2024-06" db="EMBL/GenBank/DDBJ databases">
        <authorList>
            <person name="Lee S.D."/>
        </authorList>
    </citation>
    <scope>NUCLEOTIDE SEQUENCE [LARGE SCALE GENOMIC DNA]</scope>
    <source>
        <strain evidence="3 4">N1-10</strain>
    </source>
</reference>
<keyword evidence="1 2" id="KW-0143">Chaperone</keyword>
<evidence type="ECO:0000313" key="3">
    <source>
        <dbReference type="EMBL" id="MFC1440922.1"/>
    </source>
</evidence>
<dbReference type="InterPro" id="IPR002669">
    <property type="entry name" value="UreD"/>
</dbReference>
<organism evidence="3 4">
    <name type="scientific">Streptacidiphilus jeojiensis</name>
    <dbReference type="NCBI Taxonomy" id="3229225"/>
    <lineage>
        <taxon>Bacteria</taxon>
        <taxon>Bacillati</taxon>
        <taxon>Actinomycetota</taxon>
        <taxon>Actinomycetes</taxon>
        <taxon>Kitasatosporales</taxon>
        <taxon>Streptomycetaceae</taxon>
        <taxon>Streptacidiphilus</taxon>
    </lineage>
</organism>
<evidence type="ECO:0000256" key="1">
    <source>
        <dbReference type="ARBA" id="ARBA00023186"/>
    </source>
</evidence>
<evidence type="ECO:0000313" key="4">
    <source>
        <dbReference type="Proteomes" id="UP001592581"/>
    </source>
</evidence>
<comment type="caution">
    <text evidence="3">The sequence shown here is derived from an EMBL/GenBank/DDBJ whole genome shotgun (WGS) entry which is preliminary data.</text>
</comment>
<comment type="similarity">
    <text evidence="2">Belongs to the UreD family.</text>
</comment>